<name>A0A225UWX8_9STRA</name>
<proteinExistence type="predicted"/>
<feature type="region of interest" description="Disordered" evidence="1">
    <location>
        <begin position="113"/>
        <end position="133"/>
    </location>
</feature>
<dbReference type="EMBL" id="NBNE01011269">
    <property type="protein sequence ID" value="OWY96749.1"/>
    <property type="molecule type" value="Genomic_DNA"/>
</dbReference>
<comment type="caution">
    <text evidence="2">The sequence shown here is derived from an EMBL/GenBank/DDBJ whole genome shotgun (WGS) entry which is preliminary data.</text>
</comment>
<feature type="region of interest" description="Disordered" evidence="1">
    <location>
        <begin position="48"/>
        <end position="100"/>
    </location>
</feature>
<protein>
    <submittedName>
        <fullName evidence="2">Uncharacterized protein</fullName>
    </submittedName>
</protein>
<dbReference type="Proteomes" id="UP000198211">
    <property type="component" value="Unassembled WGS sequence"/>
</dbReference>
<gene>
    <name evidence="2" type="ORF">PHMEG_00032904</name>
</gene>
<evidence type="ECO:0000256" key="1">
    <source>
        <dbReference type="SAM" id="MobiDB-lite"/>
    </source>
</evidence>
<reference evidence="3" key="1">
    <citation type="submission" date="2017-03" db="EMBL/GenBank/DDBJ databases">
        <title>Phytopthora megakarya and P. palmivora, two closely related causual agents of cacao black pod achieved similar genome size and gene model numbers by different mechanisms.</title>
        <authorList>
            <person name="Ali S."/>
            <person name="Shao J."/>
            <person name="Larry D.J."/>
            <person name="Kronmiller B."/>
            <person name="Shen D."/>
            <person name="Strem M.D."/>
            <person name="Melnick R.L."/>
            <person name="Guiltinan M.J."/>
            <person name="Tyler B.M."/>
            <person name="Meinhardt L.W."/>
            <person name="Bailey B.A."/>
        </authorList>
    </citation>
    <scope>NUCLEOTIDE SEQUENCE [LARGE SCALE GENOMIC DNA]</scope>
    <source>
        <strain evidence="3">zdho120</strain>
    </source>
</reference>
<feature type="compositionally biased region" description="Low complexity" evidence="1">
    <location>
        <begin position="91"/>
        <end position="100"/>
    </location>
</feature>
<organism evidence="2 3">
    <name type="scientific">Phytophthora megakarya</name>
    <dbReference type="NCBI Taxonomy" id="4795"/>
    <lineage>
        <taxon>Eukaryota</taxon>
        <taxon>Sar</taxon>
        <taxon>Stramenopiles</taxon>
        <taxon>Oomycota</taxon>
        <taxon>Peronosporomycetes</taxon>
        <taxon>Peronosporales</taxon>
        <taxon>Peronosporaceae</taxon>
        <taxon>Phytophthora</taxon>
    </lineage>
</organism>
<dbReference type="AlphaFoldDB" id="A0A225UWX8"/>
<keyword evidence="3" id="KW-1185">Reference proteome</keyword>
<sequence>MRFYCPKCSNGSKRVYLCDKVLQDHYPNNNLTCYEIWHHGNERPQARCGRGIQMRGPGKKHGGIDDDGDADEEPTRHTDPAADTTSEIAEDTAAPATENTAAAMREVTAAADAEGTVAPGHDNKEGGNTVAVDENLEGRQVLMLLKSRDKDSVAV</sequence>
<evidence type="ECO:0000313" key="2">
    <source>
        <dbReference type="EMBL" id="OWY96749.1"/>
    </source>
</evidence>
<dbReference type="OrthoDB" id="128668at2759"/>
<evidence type="ECO:0000313" key="3">
    <source>
        <dbReference type="Proteomes" id="UP000198211"/>
    </source>
</evidence>
<accession>A0A225UWX8</accession>